<sequence>MLYNSAITSAALALLLGTAQAAPAPAGTCTSQGVKLRIQGLKTTQYLGLQRIALGVNIAIASSSPSANAPVFYQNGAAGSKTSTVVTDIPGVYPLAISVQGPKEFDAQFPKEHNVSVNLKGATQGLVIRAADKGGLSGPAGTKGAAYMVCEREMFVGGPAPSTLQVLRVRYAGEQLPAGCVEVKLVPECAVLPALPAGSSWDHKKVVAVPCSKA</sequence>
<feature type="signal peptide" evidence="1">
    <location>
        <begin position="1"/>
        <end position="21"/>
    </location>
</feature>
<dbReference type="InterPro" id="IPR057229">
    <property type="entry name" value="DUF7907"/>
</dbReference>
<dbReference type="EMBL" id="KQ964245">
    <property type="protein sequence ID" value="KXJ96379.1"/>
    <property type="molecule type" value="Genomic_DNA"/>
</dbReference>
<dbReference type="Proteomes" id="UP000070501">
    <property type="component" value="Unassembled WGS sequence"/>
</dbReference>
<dbReference type="InParanoid" id="A0A136JGU2"/>
<keyword evidence="1" id="KW-0732">Signal</keyword>
<gene>
    <name evidence="3" type="ORF">Micbo1qcDRAFT_154928</name>
</gene>
<dbReference type="AlphaFoldDB" id="A0A136JGU2"/>
<proteinExistence type="predicted"/>
<name>A0A136JGU2_9PEZI</name>
<dbReference type="OrthoDB" id="3518533at2759"/>
<evidence type="ECO:0000313" key="4">
    <source>
        <dbReference type="Proteomes" id="UP000070501"/>
    </source>
</evidence>
<dbReference type="STRING" id="196109.A0A136JGU2"/>
<reference evidence="4" key="1">
    <citation type="submission" date="2016-02" db="EMBL/GenBank/DDBJ databases">
        <title>Draft genome sequence of Microdochium bolleyi, a fungal endophyte of beachgrass.</title>
        <authorList>
            <consortium name="DOE Joint Genome Institute"/>
            <person name="David A.S."/>
            <person name="May G."/>
            <person name="Haridas S."/>
            <person name="Lim J."/>
            <person name="Wang M."/>
            <person name="Labutti K."/>
            <person name="Lipzen A."/>
            <person name="Barry K."/>
            <person name="Grigoriev I.V."/>
        </authorList>
    </citation>
    <scope>NUCLEOTIDE SEQUENCE [LARGE SCALE GENOMIC DNA]</scope>
    <source>
        <strain evidence="4">J235TASD1</strain>
    </source>
</reference>
<feature type="domain" description="DUF7907" evidence="2">
    <location>
        <begin position="45"/>
        <end position="189"/>
    </location>
</feature>
<feature type="chain" id="PRO_5007293831" description="DUF7907 domain-containing protein" evidence="1">
    <location>
        <begin position="22"/>
        <end position="214"/>
    </location>
</feature>
<evidence type="ECO:0000313" key="3">
    <source>
        <dbReference type="EMBL" id="KXJ96379.1"/>
    </source>
</evidence>
<keyword evidence="4" id="KW-1185">Reference proteome</keyword>
<evidence type="ECO:0000259" key="2">
    <source>
        <dbReference type="Pfam" id="PF25484"/>
    </source>
</evidence>
<accession>A0A136JGU2</accession>
<protein>
    <recommendedName>
        <fullName evidence="2">DUF7907 domain-containing protein</fullName>
    </recommendedName>
</protein>
<evidence type="ECO:0000256" key="1">
    <source>
        <dbReference type="SAM" id="SignalP"/>
    </source>
</evidence>
<dbReference type="Pfam" id="PF25484">
    <property type="entry name" value="DUF7907"/>
    <property type="match status" value="1"/>
</dbReference>
<organism evidence="3 4">
    <name type="scientific">Microdochium bolleyi</name>
    <dbReference type="NCBI Taxonomy" id="196109"/>
    <lineage>
        <taxon>Eukaryota</taxon>
        <taxon>Fungi</taxon>
        <taxon>Dikarya</taxon>
        <taxon>Ascomycota</taxon>
        <taxon>Pezizomycotina</taxon>
        <taxon>Sordariomycetes</taxon>
        <taxon>Xylariomycetidae</taxon>
        <taxon>Xylariales</taxon>
        <taxon>Microdochiaceae</taxon>
        <taxon>Microdochium</taxon>
    </lineage>
</organism>